<dbReference type="EMBL" id="JBAWKS010000002">
    <property type="protein sequence ID" value="MEI4551242.1"/>
    <property type="molecule type" value="Genomic_DNA"/>
</dbReference>
<feature type="domain" description="Phosphatidylinositol-specific phospholipase C X" evidence="7">
    <location>
        <begin position="35"/>
        <end position="196"/>
    </location>
</feature>
<comment type="catalytic activity">
    <reaction evidence="1">
        <text>a 1,2-diacyl-sn-glycero-3-phospho-(1D-myo-inositol) = 1D-myo-inositol 1,2-cyclic phosphate + a 1,2-diacyl-sn-glycerol</text>
        <dbReference type="Rhea" id="RHEA:17093"/>
        <dbReference type="ChEBI" id="CHEBI:17815"/>
        <dbReference type="ChEBI" id="CHEBI:57880"/>
        <dbReference type="ChEBI" id="CHEBI:58484"/>
        <dbReference type="EC" id="4.6.1.13"/>
    </reaction>
</comment>
<dbReference type="Proteomes" id="UP001382455">
    <property type="component" value="Unassembled WGS sequence"/>
</dbReference>
<dbReference type="SUPFAM" id="SSF51695">
    <property type="entry name" value="PLC-like phosphodiesterases"/>
    <property type="match status" value="1"/>
</dbReference>
<sequence length="334" mass="38274">MLRLNCFLSLYLLSLPNLSVANGVNFSNENWMSLLDDNLKISRIVMPGSHDAGMSELHHCDWGSSLNTGMVKTQQLNIEGQLESGSRFFDIRVDYDHRELVTYHRSGDLGCNGQSLESVMNQSLAFLKNYPSETLILKFSHIRSNRDKQREIKDRIEQFLSTPTYSKYLYTNQDYKVNLSNILLKNTRGKMILTFDYDENTTAKQGRFRYHDGFLENGSNNDDCQFRGPNLTVCDQYTNTTNLSKMEKDQIEKWHRFGGLGQNFMFLLSWTLTPDVGTFFGGSIESLASKANQALPAALEKQIVDENQPPPNIVYIDYMNAQTAKNIIQYNFLD</sequence>
<evidence type="ECO:0000256" key="1">
    <source>
        <dbReference type="ARBA" id="ARBA00001316"/>
    </source>
</evidence>
<dbReference type="PANTHER" id="PTHR13593:SF113">
    <property type="entry name" value="SI:DKEY-266F7.9"/>
    <property type="match status" value="1"/>
</dbReference>
<name>A0ABU8EW87_9GAMM</name>
<dbReference type="InterPro" id="IPR051057">
    <property type="entry name" value="PI-PLC_domain"/>
</dbReference>
<keyword evidence="6" id="KW-0732">Signal</keyword>
<gene>
    <name evidence="8" type="ORF">WAE96_16330</name>
</gene>
<feature type="signal peptide" evidence="6">
    <location>
        <begin position="1"/>
        <end position="21"/>
    </location>
</feature>
<dbReference type="Gene3D" id="3.20.20.190">
    <property type="entry name" value="Phosphatidylinositol (PI) phosphodiesterase"/>
    <property type="match status" value="1"/>
</dbReference>
<evidence type="ECO:0000313" key="8">
    <source>
        <dbReference type="EMBL" id="MEI4551242.1"/>
    </source>
</evidence>
<evidence type="ECO:0000259" key="7">
    <source>
        <dbReference type="SMART" id="SM00148"/>
    </source>
</evidence>
<evidence type="ECO:0000256" key="5">
    <source>
        <dbReference type="ARBA" id="ARBA00030782"/>
    </source>
</evidence>
<reference evidence="8 9" key="1">
    <citation type="submission" date="2023-12" db="EMBL/GenBank/DDBJ databases">
        <title>Friends and Foes: Symbiotic and Algicidal bacterial influence on Karenia brevis blooms.</title>
        <authorList>
            <person name="Fei C."/>
            <person name="Mohamed A.R."/>
            <person name="Booker A."/>
            <person name="Arshad M."/>
            <person name="Klass S."/>
            <person name="Ahn S."/>
            <person name="Gilbert P.M."/>
            <person name="Heil C.A."/>
            <person name="Martinez J.M."/>
            <person name="Amin S.A."/>
        </authorList>
    </citation>
    <scope>NUCLEOTIDE SEQUENCE [LARGE SCALE GENOMIC DNA]</scope>
    <source>
        <strain evidence="8 9">CE15</strain>
    </source>
</reference>
<feature type="chain" id="PRO_5047220998" description="1-phosphatidylinositol phosphodiesterase" evidence="6">
    <location>
        <begin position="22"/>
        <end position="334"/>
    </location>
</feature>
<evidence type="ECO:0000256" key="3">
    <source>
        <dbReference type="ARBA" id="ARBA00019758"/>
    </source>
</evidence>
<dbReference type="SMART" id="SM00148">
    <property type="entry name" value="PLCXc"/>
    <property type="match status" value="1"/>
</dbReference>
<accession>A0ABU8EW87</accession>
<dbReference type="InterPro" id="IPR000909">
    <property type="entry name" value="PLipase_C_PInositol-sp_X_dom"/>
</dbReference>
<organism evidence="8 9">
    <name type="scientific">Pseudoalteromonas spongiae</name>
    <dbReference type="NCBI Taxonomy" id="298657"/>
    <lineage>
        <taxon>Bacteria</taxon>
        <taxon>Pseudomonadati</taxon>
        <taxon>Pseudomonadota</taxon>
        <taxon>Gammaproteobacteria</taxon>
        <taxon>Alteromonadales</taxon>
        <taxon>Pseudoalteromonadaceae</taxon>
        <taxon>Pseudoalteromonas</taxon>
    </lineage>
</organism>
<proteinExistence type="predicted"/>
<dbReference type="RefSeq" id="WP_158683501.1">
    <property type="nucleotide sequence ID" value="NZ_JBAWKS010000002.1"/>
</dbReference>
<dbReference type="PANTHER" id="PTHR13593">
    <property type="match status" value="1"/>
</dbReference>
<evidence type="ECO:0000256" key="6">
    <source>
        <dbReference type="SAM" id="SignalP"/>
    </source>
</evidence>
<comment type="caution">
    <text evidence="8">The sequence shown here is derived from an EMBL/GenBank/DDBJ whole genome shotgun (WGS) entry which is preliminary data.</text>
</comment>
<keyword evidence="9" id="KW-1185">Reference proteome</keyword>
<protein>
    <recommendedName>
        <fullName evidence="3">1-phosphatidylinositol phosphodiesterase</fullName>
        <ecNumber evidence="2">4.6.1.13</ecNumber>
    </recommendedName>
    <alternativeName>
        <fullName evidence="4">Phosphatidylinositol diacylglycerol-lyase</fullName>
    </alternativeName>
    <alternativeName>
        <fullName evidence="5">Phosphatidylinositol-specific phospholipase C</fullName>
    </alternativeName>
</protein>
<evidence type="ECO:0000256" key="2">
    <source>
        <dbReference type="ARBA" id="ARBA00012581"/>
    </source>
</evidence>
<dbReference type="InterPro" id="IPR017946">
    <property type="entry name" value="PLC-like_Pdiesterase_TIM-brl"/>
</dbReference>
<evidence type="ECO:0000313" key="9">
    <source>
        <dbReference type="Proteomes" id="UP001382455"/>
    </source>
</evidence>
<dbReference type="EC" id="4.6.1.13" evidence="2"/>
<dbReference type="Pfam" id="PF00388">
    <property type="entry name" value="PI-PLC-X"/>
    <property type="match status" value="1"/>
</dbReference>
<evidence type="ECO:0000256" key="4">
    <source>
        <dbReference type="ARBA" id="ARBA00030474"/>
    </source>
</evidence>